<keyword evidence="3" id="KW-1185">Reference proteome</keyword>
<feature type="compositionally biased region" description="Basic and acidic residues" evidence="1">
    <location>
        <begin position="9"/>
        <end position="24"/>
    </location>
</feature>
<accession>W0V3C1</accession>
<dbReference type="AlphaFoldDB" id="W0V3C1"/>
<reference evidence="2 3" key="1">
    <citation type="journal article" date="2015" name="Genome Announc.">
        <title>Genome Sequence of Mushroom Soft-Rot Pathogen Janthinobacterium agaricidamnosum.</title>
        <authorList>
            <person name="Graupner K."/>
            <person name="Lackner G."/>
            <person name="Hertweck C."/>
        </authorList>
    </citation>
    <scope>NUCLEOTIDE SEQUENCE [LARGE SCALE GENOMIC DNA]</scope>
    <source>
        <strain evidence="3">NBRC 102515 / DSM 9628</strain>
    </source>
</reference>
<dbReference type="KEGG" id="jag:GJA_2698"/>
<evidence type="ECO:0000313" key="3">
    <source>
        <dbReference type="Proteomes" id="UP000027604"/>
    </source>
</evidence>
<dbReference type="PATRIC" id="fig|1349767.4.peg.4424"/>
<gene>
    <name evidence="2" type="ORF">GJA_2698</name>
</gene>
<dbReference type="Proteomes" id="UP000027604">
    <property type="component" value="Chromosome I"/>
</dbReference>
<evidence type="ECO:0000256" key="1">
    <source>
        <dbReference type="SAM" id="MobiDB-lite"/>
    </source>
</evidence>
<organism evidence="2 3">
    <name type="scientific">Janthinobacterium agaricidamnosum NBRC 102515 = DSM 9628</name>
    <dbReference type="NCBI Taxonomy" id="1349767"/>
    <lineage>
        <taxon>Bacteria</taxon>
        <taxon>Pseudomonadati</taxon>
        <taxon>Pseudomonadota</taxon>
        <taxon>Betaproteobacteria</taxon>
        <taxon>Burkholderiales</taxon>
        <taxon>Oxalobacteraceae</taxon>
        <taxon>Janthinobacterium</taxon>
    </lineage>
</organism>
<proteinExistence type="predicted"/>
<name>W0V3C1_9BURK</name>
<dbReference type="EMBL" id="HG322949">
    <property type="protein sequence ID" value="CDG83329.1"/>
    <property type="molecule type" value="Genomic_DNA"/>
</dbReference>
<feature type="region of interest" description="Disordered" evidence="1">
    <location>
        <begin position="1"/>
        <end position="25"/>
    </location>
</feature>
<protein>
    <submittedName>
        <fullName evidence="2">Uncharacterized protein</fullName>
    </submittedName>
</protein>
<dbReference type="HOGENOM" id="CLU_3290903_0_0_4"/>
<evidence type="ECO:0000313" key="2">
    <source>
        <dbReference type="EMBL" id="CDG83329.1"/>
    </source>
</evidence>
<sequence>MTIVHAHPLHSDQHRIGPPHDRPPVKRRRIRAKKYVLPKL</sequence>